<dbReference type="PROSITE" id="PS50921">
    <property type="entry name" value="ANTAR"/>
    <property type="match status" value="1"/>
</dbReference>
<dbReference type="SMART" id="SM01012">
    <property type="entry name" value="ANTAR"/>
    <property type="match status" value="1"/>
</dbReference>
<dbReference type="eggNOG" id="COG3707">
    <property type="taxonomic scope" value="Bacteria"/>
</dbReference>
<dbReference type="CDD" id="cd00156">
    <property type="entry name" value="REC"/>
    <property type="match status" value="1"/>
</dbReference>
<name>K6YUS5_9ALTE</name>
<dbReference type="GO" id="GO:0003723">
    <property type="term" value="F:RNA binding"/>
    <property type="evidence" value="ECO:0007669"/>
    <property type="project" value="InterPro"/>
</dbReference>
<dbReference type="PIRSF" id="PIRSF036382">
    <property type="entry name" value="RR_antiterm"/>
    <property type="match status" value="1"/>
</dbReference>
<evidence type="ECO:0000313" key="5">
    <source>
        <dbReference type="Proteomes" id="UP000006334"/>
    </source>
</evidence>
<feature type="modified residue" description="4-aspartylphosphate" evidence="1">
    <location>
        <position position="68"/>
    </location>
</feature>
<evidence type="ECO:0000259" key="2">
    <source>
        <dbReference type="PROSITE" id="PS50110"/>
    </source>
</evidence>
<accession>K6YUS5</accession>
<dbReference type="InterPro" id="IPR001789">
    <property type="entry name" value="Sig_transdc_resp-reg_receiver"/>
</dbReference>
<reference evidence="4 5" key="1">
    <citation type="journal article" date="2017" name="Antonie Van Leeuwenhoek">
        <title>Rhizobium rhizosphaerae sp. nov., a novel species isolated from rice rhizosphere.</title>
        <authorList>
            <person name="Zhao J.J."/>
            <person name="Zhang J."/>
            <person name="Zhang R.J."/>
            <person name="Zhang C.W."/>
            <person name="Yin H.Q."/>
            <person name="Zhang X.X."/>
        </authorList>
    </citation>
    <scope>NUCLEOTIDE SEQUENCE [LARGE SCALE GENOMIC DNA]</scope>
    <source>
        <strain evidence="4 5">E3</strain>
    </source>
</reference>
<dbReference type="PANTHER" id="PTHR43367:SF1">
    <property type="entry name" value="TWO-COMPONENT RESPONSE REGULATOR-LIKE APRR6-RELATED"/>
    <property type="match status" value="1"/>
</dbReference>
<dbReference type="PROSITE" id="PS50110">
    <property type="entry name" value="RESPONSE_REGULATORY"/>
    <property type="match status" value="1"/>
</dbReference>
<protein>
    <submittedName>
        <fullName evidence="4">Response regulator NasT</fullName>
    </submittedName>
</protein>
<feature type="domain" description="ANTAR" evidence="3">
    <location>
        <begin position="138"/>
        <end position="199"/>
    </location>
</feature>
<dbReference type="EMBL" id="BAEN01000046">
    <property type="protein sequence ID" value="GAC15030.1"/>
    <property type="molecule type" value="Genomic_DNA"/>
</dbReference>
<evidence type="ECO:0000313" key="4">
    <source>
        <dbReference type="EMBL" id="GAC15030.1"/>
    </source>
</evidence>
<gene>
    <name evidence="4" type="primary">nasT</name>
    <name evidence="4" type="ORF">GLIP_2404</name>
</gene>
<dbReference type="InterPro" id="IPR011006">
    <property type="entry name" value="CheY-like_superfamily"/>
</dbReference>
<dbReference type="GO" id="GO:0000160">
    <property type="term" value="P:phosphorelay signal transduction system"/>
    <property type="evidence" value="ECO:0007669"/>
    <property type="project" value="InterPro"/>
</dbReference>
<organism evidence="4 5">
    <name type="scientific">Aliiglaciecola lipolytica E3</name>
    <dbReference type="NCBI Taxonomy" id="1127673"/>
    <lineage>
        <taxon>Bacteria</taxon>
        <taxon>Pseudomonadati</taxon>
        <taxon>Pseudomonadota</taxon>
        <taxon>Gammaproteobacteria</taxon>
        <taxon>Alteromonadales</taxon>
        <taxon>Alteromonadaceae</taxon>
        <taxon>Aliiglaciecola</taxon>
    </lineage>
</organism>
<keyword evidence="1" id="KW-0597">Phosphoprotein</keyword>
<dbReference type="InterPro" id="IPR005561">
    <property type="entry name" value="ANTAR"/>
</dbReference>
<dbReference type="RefSeq" id="WP_008844835.1">
    <property type="nucleotide sequence ID" value="NZ_BAEN01000046.1"/>
</dbReference>
<evidence type="ECO:0000256" key="1">
    <source>
        <dbReference type="PROSITE-ProRule" id="PRU00169"/>
    </source>
</evidence>
<evidence type="ECO:0000259" key="3">
    <source>
        <dbReference type="PROSITE" id="PS50921"/>
    </source>
</evidence>
<dbReference type="Gene3D" id="1.10.10.10">
    <property type="entry name" value="Winged helix-like DNA-binding domain superfamily/Winged helix DNA-binding domain"/>
    <property type="match status" value="1"/>
</dbReference>
<proteinExistence type="predicted"/>
<dbReference type="PANTHER" id="PTHR43367">
    <property type="match status" value="1"/>
</dbReference>
<keyword evidence="5" id="KW-1185">Reference proteome</keyword>
<comment type="caution">
    <text evidence="4">The sequence shown here is derived from an EMBL/GenBank/DDBJ whole genome shotgun (WGS) entry which is preliminary data.</text>
</comment>
<dbReference type="AlphaFoldDB" id="K6YUS5"/>
<dbReference type="SMART" id="SM00448">
    <property type="entry name" value="REC"/>
    <property type="match status" value="1"/>
</dbReference>
<dbReference type="Gene3D" id="3.40.50.2300">
    <property type="match status" value="1"/>
</dbReference>
<dbReference type="Pfam" id="PF00072">
    <property type="entry name" value="Response_reg"/>
    <property type="match status" value="1"/>
</dbReference>
<dbReference type="STRING" id="1127673.GLIP_2404"/>
<dbReference type="InterPro" id="IPR036388">
    <property type="entry name" value="WH-like_DNA-bd_sf"/>
</dbReference>
<dbReference type="InterPro" id="IPR008327">
    <property type="entry name" value="Sig_transdc_resp-reg_antiterm"/>
</dbReference>
<dbReference type="Pfam" id="PF03861">
    <property type="entry name" value="ANTAR"/>
    <property type="match status" value="1"/>
</dbReference>
<dbReference type="SUPFAM" id="SSF52172">
    <property type="entry name" value="CheY-like"/>
    <property type="match status" value="1"/>
</dbReference>
<dbReference type="Proteomes" id="UP000006334">
    <property type="component" value="Unassembled WGS sequence"/>
</dbReference>
<feature type="domain" description="Response regulatory" evidence="2">
    <location>
        <begin position="18"/>
        <end position="132"/>
    </location>
</feature>
<sequence>MASRKNEKQLSSGTKDLRILLIDENTHRADLVTAALGDSRYAISHLASPSGTLLKQVDQLQPDIIVIDIESPSRDILESLNTIKNINPKPVVMFSSEQDTDTINQSIESGVSAYVVGDLEPHRVKPILDAAVARFREYQKLKTELSETKQQLSSRKNIDHAKRILMKNRNISEEQAFQTMRKTAMDTGQKLDDVAKTIISMFNTL</sequence>